<comment type="caution">
    <text evidence="4">Lacks conserved residue(s) required for the propagation of feature annotation.</text>
</comment>
<dbReference type="Pfam" id="PF02146">
    <property type="entry name" value="SIR2"/>
    <property type="match status" value="1"/>
</dbReference>
<feature type="domain" description="Deacetylase sirtuin-type" evidence="5">
    <location>
        <begin position="1"/>
        <end position="272"/>
    </location>
</feature>
<evidence type="ECO:0000313" key="6">
    <source>
        <dbReference type="EMBL" id="RZT90762.1"/>
    </source>
</evidence>
<dbReference type="InterPro" id="IPR026591">
    <property type="entry name" value="Sirtuin_cat_small_dom_sf"/>
</dbReference>
<dbReference type="InterPro" id="IPR050134">
    <property type="entry name" value="NAD-dep_sirtuin_deacylases"/>
</dbReference>
<dbReference type="PANTHER" id="PTHR11085:SF4">
    <property type="entry name" value="NAD-DEPENDENT PROTEIN DEACYLASE"/>
    <property type="match status" value="1"/>
</dbReference>
<evidence type="ECO:0000256" key="3">
    <source>
        <dbReference type="ARBA" id="ARBA00023027"/>
    </source>
</evidence>
<dbReference type="Gene3D" id="3.30.1600.10">
    <property type="entry name" value="SIR2/SIRT2 'Small Domain"/>
    <property type="match status" value="1"/>
</dbReference>
<evidence type="ECO:0000313" key="7">
    <source>
        <dbReference type="Proteomes" id="UP000292136"/>
    </source>
</evidence>
<name>A0ABY0IU88_9RHOO</name>
<protein>
    <recommendedName>
        <fullName evidence="1">protein acetyllysine N-acetyltransferase</fullName>
        <ecNumber evidence="1">2.3.1.286</ecNumber>
    </recommendedName>
</protein>
<accession>A0ABY0IU88</accession>
<dbReference type="InterPro" id="IPR003000">
    <property type="entry name" value="Sirtuin"/>
</dbReference>
<dbReference type="InterPro" id="IPR026590">
    <property type="entry name" value="Ssirtuin_cat_dom"/>
</dbReference>
<keyword evidence="3" id="KW-0520">NAD</keyword>
<proteinExistence type="predicted"/>
<organism evidence="6 7">
    <name type="scientific">Azospira oryzae</name>
    <dbReference type="NCBI Taxonomy" id="146939"/>
    <lineage>
        <taxon>Bacteria</taxon>
        <taxon>Pseudomonadati</taxon>
        <taxon>Pseudomonadota</taxon>
        <taxon>Betaproteobacteria</taxon>
        <taxon>Rhodocyclales</taxon>
        <taxon>Rhodocyclaceae</taxon>
        <taxon>Azospira</taxon>
    </lineage>
</organism>
<keyword evidence="2" id="KW-0808">Transferase</keyword>
<dbReference type="Gene3D" id="3.40.50.1220">
    <property type="entry name" value="TPP-binding domain"/>
    <property type="match status" value="1"/>
</dbReference>
<dbReference type="InterPro" id="IPR029035">
    <property type="entry name" value="DHS-like_NAD/FAD-binding_dom"/>
</dbReference>
<reference evidence="6 7" key="1">
    <citation type="submission" date="2019-02" db="EMBL/GenBank/DDBJ databases">
        <title>Genomic Encyclopedia of Type Strains, Phase IV (KMG-IV): sequencing the most valuable type-strain genomes for metagenomic binning, comparative biology and taxonomic classification.</title>
        <authorList>
            <person name="Goeker M."/>
        </authorList>
    </citation>
    <scope>NUCLEOTIDE SEQUENCE [LARGE SCALE GENOMIC DNA]</scope>
    <source>
        <strain evidence="6 7">DSM 21223</strain>
    </source>
</reference>
<gene>
    <name evidence="6" type="ORF">EV678_1583</name>
</gene>
<comment type="caution">
    <text evidence="6">The sequence shown here is derived from an EMBL/GenBank/DDBJ whole genome shotgun (WGS) entry which is preliminary data.</text>
</comment>
<evidence type="ECO:0000259" key="5">
    <source>
        <dbReference type="PROSITE" id="PS50305"/>
    </source>
</evidence>
<evidence type="ECO:0000256" key="1">
    <source>
        <dbReference type="ARBA" id="ARBA00012928"/>
    </source>
</evidence>
<sequence length="276" mass="30626">MQDPITTAAQYVLEADGLLITAGAGMGIDSGLPDFRGPEGFWRAYPALGLQRLMFEEIACPDAFVRDPEQAWGFYAHRLNLYRRTTPHAGFALLRAMAERLERGAFVFTSNVDGQFQKAGFDELQVAECHGSLHHLQCFHDCRGHIWPAADFAPEVDEARCRLRSPLPRCPDCGALARPNVLMFGDWNWQSGRTEVQRQRLENWLATVQRPVVIELGAGTAIPTVRWFGEMRGAPLIRINPGEAEVCTDRGVSLPLGAHVGLQAMARELRAAGFLD</sequence>
<dbReference type="PANTHER" id="PTHR11085">
    <property type="entry name" value="NAD-DEPENDENT PROTEIN DEACYLASE SIRTUIN-5, MITOCHONDRIAL-RELATED"/>
    <property type="match status" value="1"/>
</dbReference>
<dbReference type="RefSeq" id="WP_014235159.1">
    <property type="nucleotide sequence ID" value="NZ_SHKM01000001.1"/>
</dbReference>
<keyword evidence="7" id="KW-1185">Reference proteome</keyword>
<dbReference type="Proteomes" id="UP000292136">
    <property type="component" value="Unassembled WGS sequence"/>
</dbReference>
<dbReference type="EC" id="2.3.1.286" evidence="1"/>
<dbReference type="SUPFAM" id="SSF52467">
    <property type="entry name" value="DHS-like NAD/FAD-binding domain"/>
    <property type="match status" value="1"/>
</dbReference>
<evidence type="ECO:0000256" key="2">
    <source>
        <dbReference type="ARBA" id="ARBA00022679"/>
    </source>
</evidence>
<dbReference type="EMBL" id="SHKM01000001">
    <property type="protein sequence ID" value="RZT90762.1"/>
    <property type="molecule type" value="Genomic_DNA"/>
</dbReference>
<evidence type="ECO:0000256" key="4">
    <source>
        <dbReference type="PROSITE-ProRule" id="PRU00236"/>
    </source>
</evidence>
<dbReference type="PROSITE" id="PS50305">
    <property type="entry name" value="SIRTUIN"/>
    <property type="match status" value="1"/>
</dbReference>